<dbReference type="InterPro" id="IPR012312">
    <property type="entry name" value="Hemerythrin-like"/>
</dbReference>
<evidence type="ECO:0000313" key="6">
    <source>
        <dbReference type="EMBL" id="GAO31975.1"/>
    </source>
</evidence>
<comment type="caution">
    <text evidence="6">The sequence shown here is derived from an EMBL/GenBank/DDBJ whole genome shotgun (WGS) entry which is preliminary data.</text>
</comment>
<feature type="domain" description="Hemerythrin-like" evidence="5">
    <location>
        <begin position="111"/>
        <end position="236"/>
    </location>
</feature>
<dbReference type="Gene3D" id="1.20.120.520">
    <property type="entry name" value="nmb1532 protein domain like"/>
    <property type="match status" value="1"/>
</dbReference>
<proteinExistence type="predicted"/>
<comment type="subcellular location">
    <subcellularLocation>
        <location evidence="1">Cytoplasm</location>
    </subcellularLocation>
</comment>
<keyword evidence="3" id="KW-0479">Metal-binding</keyword>
<organism evidence="6 7">
    <name type="scientific">Geofilum rubicundum JCM 15548</name>
    <dbReference type="NCBI Taxonomy" id="1236989"/>
    <lineage>
        <taxon>Bacteria</taxon>
        <taxon>Pseudomonadati</taxon>
        <taxon>Bacteroidota</taxon>
        <taxon>Bacteroidia</taxon>
        <taxon>Marinilabiliales</taxon>
        <taxon>Marinilabiliaceae</taxon>
        <taxon>Geofilum</taxon>
    </lineage>
</organism>
<keyword evidence="2" id="KW-0963">Cytoplasm</keyword>
<dbReference type="RefSeq" id="WP_162198285.1">
    <property type="nucleotide sequence ID" value="NZ_BAZW01000073.1"/>
</dbReference>
<keyword evidence="7" id="KW-1185">Reference proteome</keyword>
<evidence type="ECO:0000256" key="2">
    <source>
        <dbReference type="ARBA" id="ARBA00022490"/>
    </source>
</evidence>
<evidence type="ECO:0000256" key="3">
    <source>
        <dbReference type="ARBA" id="ARBA00022723"/>
    </source>
</evidence>
<dbReference type="PANTHER" id="PTHR36438">
    <property type="entry name" value="IRON-SULFUR CLUSTER REPAIR PROTEIN YTFE"/>
    <property type="match status" value="1"/>
</dbReference>
<dbReference type="GO" id="GO:0046872">
    <property type="term" value="F:metal ion binding"/>
    <property type="evidence" value="ECO:0007669"/>
    <property type="project" value="UniProtKB-KW"/>
</dbReference>
<evidence type="ECO:0000313" key="7">
    <source>
        <dbReference type="Proteomes" id="UP000032900"/>
    </source>
</evidence>
<dbReference type="AlphaFoldDB" id="A0A0E9M471"/>
<keyword evidence="4" id="KW-0408">Iron</keyword>
<evidence type="ECO:0000256" key="4">
    <source>
        <dbReference type="ARBA" id="ARBA00023004"/>
    </source>
</evidence>
<dbReference type="Proteomes" id="UP000032900">
    <property type="component" value="Unassembled WGS sequence"/>
</dbReference>
<dbReference type="GO" id="GO:0005737">
    <property type="term" value="C:cytoplasm"/>
    <property type="evidence" value="ECO:0007669"/>
    <property type="project" value="UniProtKB-SubCell"/>
</dbReference>
<name>A0A0E9M471_9BACT</name>
<evidence type="ECO:0000256" key="1">
    <source>
        <dbReference type="ARBA" id="ARBA00004496"/>
    </source>
</evidence>
<reference evidence="6 7" key="1">
    <citation type="journal article" date="2015" name="Microbes Environ.">
        <title>Distribution and evolution of nitrogen fixation genes in the phylum bacteroidetes.</title>
        <authorList>
            <person name="Inoue J."/>
            <person name="Oshima K."/>
            <person name="Suda W."/>
            <person name="Sakamoto M."/>
            <person name="Iino T."/>
            <person name="Noda S."/>
            <person name="Hongoh Y."/>
            <person name="Hattori M."/>
            <person name="Ohkuma M."/>
        </authorList>
    </citation>
    <scope>NUCLEOTIDE SEQUENCE [LARGE SCALE GENOMIC DNA]</scope>
    <source>
        <strain evidence="6">JCM 15548</strain>
    </source>
</reference>
<dbReference type="EMBL" id="BAZW01000073">
    <property type="protein sequence ID" value="GAO31975.1"/>
    <property type="molecule type" value="Genomic_DNA"/>
</dbReference>
<gene>
    <name evidence="6" type="ORF">JCM15548_14394</name>
</gene>
<sequence>MNKNLPFTAHTKMADVIHMDYRLIPIIGRFGIDYGFGGKTVSEVCEYHSINVWFFLEIVNSYHNQAYFPKKQLQNFSAQLIIQYLCNTHTYYLKTKVPEIEGYIDKMEKNVLEKNVKNIQLLNDFFKEYKTELQNHLEKEEENVFPYIISLERSLEEKIMPVELVERIKKEPIEAYERSHDNVELKLGDLKNLIMRHLPPVFCKALCQKLLTELFRLEADLEDHARIEEKVLIPKVKLLEQKILEACGTE</sequence>
<evidence type="ECO:0000259" key="5">
    <source>
        <dbReference type="Pfam" id="PF01814"/>
    </source>
</evidence>
<dbReference type="InterPro" id="IPR019903">
    <property type="entry name" value="RIC_family"/>
</dbReference>
<protein>
    <recommendedName>
        <fullName evidence="5">Hemerythrin-like domain-containing protein</fullName>
    </recommendedName>
</protein>
<accession>A0A0E9M471</accession>
<dbReference type="PANTHER" id="PTHR36438:SF1">
    <property type="entry name" value="IRON-SULFUR CLUSTER REPAIR PROTEIN YTFE"/>
    <property type="match status" value="1"/>
</dbReference>
<dbReference type="Pfam" id="PF01814">
    <property type="entry name" value="Hemerythrin"/>
    <property type="match status" value="1"/>
</dbReference>
<dbReference type="STRING" id="1236989.JCM15548_14394"/>